<sequence length="420" mass="48338">MKIKKQVNMTFLFNPLFLTAILVTFLINGQQKKAIANPKANFNNSIIEDLTKIEKNDSKIEILEKALEVANSLKDVQAQQELLIKIAQKYAELGKQKKAIKILNQSLETIKSLEDLDQKTELMLAVSQAYENLGKRKIAKKILEETIILVNGLEDELIKAQRLTEIALRQPKKLADTLLTESQKLIAKASEPVPLFPFQPTSLDGNISFYGNIDSALNSTNEWGINLALEQTWQYDEFAFRGLFTNNFDSARVMDRDQTKIDLTGEYRHHFDETWKFFTYNTFLRDQENNINYDLNLIAGPGINIFRKSPNHRLDMGLGLGVRYEDSLGKPDDTNFPTINYLISYRDLFFERLNYRQLFIYSLPVEDTVDSRILAISELSWPLFENWSLTGRLQYIYLGVPPDNKPTSEINFSTGLTYDF</sequence>
<comment type="similarity">
    <text evidence="5">Belongs to the Rap family.</text>
</comment>
<reference evidence="6 7" key="1">
    <citation type="journal article" date="2008" name="Proc. Natl. Acad. Sci. U.S.A.">
        <title>The genome of Cyanothece 51142, a unicellular diazotrophic cyanobacterium important in the marine nitrogen cycle.</title>
        <authorList>
            <person name="Welsh E.A."/>
            <person name="Liberton M."/>
            <person name="Stoeckel J."/>
            <person name="Loh T."/>
            <person name="Elvitigala T."/>
            <person name="Wang C."/>
            <person name="Wollam A."/>
            <person name="Fulton R.S."/>
            <person name="Clifton S.W."/>
            <person name="Jacobs J.M."/>
            <person name="Aurora R."/>
            <person name="Ghosh B.K."/>
            <person name="Sherman L.A."/>
            <person name="Smith R.D."/>
            <person name="Wilson R.K."/>
            <person name="Pakrasi H.B."/>
        </authorList>
    </citation>
    <scope>NUCLEOTIDE SEQUENCE [LARGE SCALE GENOMIC DNA]</scope>
    <source>
        <strain evidence="7">ATCC 51142 / BH68</strain>
    </source>
</reference>
<comment type="subcellular location">
    <subcellularLocation>
        <location evidence="1">Cytoplasm</location>
    </subcellularLocation>
</comment>
<dbReference type="SUPFAM" id="SSF48452">
    <property type="entry name" value="TPR-like"/>
    <property type="match status" value="1"/>
</dbReference>
<evidence type="ECO:0000256" key="4">
    <source>
        <dbReference type="ARBA" id="ARBA00022803"/>
    </source>
</evidence>
<evidence type="ECO:0000313" key="6">
    <source>
        <dbReference type="EMBL" id="ACB51938.1"/>
    </source>
</evidence>
<evidence type="ECO:0000256" key="2">
    <source>
        <dbReference type="ARBA" id="ARBA00022490"/>
    </source>
</evidence>
<evidence type="ECO:0000313" key="7">
    <source>
        <dbReference type="Proteomes" id="UP000001203"/>
    </source>
</evidence>
<dbReference type="STRING" id="43989.cce_2590"/>
<accession>B1WSF2</accession>
<dbReference type="HOGENOM" id="CLU_668548_0_0_3"/>
<dbReference type="EMBL" id="CP000806">
    <property type="protein sequence ID" value="ACB51938.1"/>
    <property type="molecule type" value="Genomic_DNA"/>
</dbReference>
<evidence type="ECO:0008006" key="8">
    <source>
        <dbReference type="Google" id="ProtNLM"/>
    </source>
</evidence>
<keyword evidence="3" id="KW-0677">Repeat</keyword>
<dbReference type="Gene3D" id="1.25.40.10">
    <property type="entry name" value="Tetratricopeptide repeat domain"/>
    <property type="match status" value="1"/>
</dbReference>
<dbReference type="GO" id="GO:0005737">
    <property type="term" value="C:cytoplasm"/>
    <property type="evidence" value="ECO:0007669"/>
    <property type="project" value="UniProtKB-SubCell"/>
</dbReference>
<dbReference type="InterPro" id="IPR007433">
    <property type="entry name" value="DUF481"/>
</dbReference>
<keyword evidence="4" id="KW-0802">TPR repeat</keyword>
<organism evidence="6 7">
    <name type="scientific">Crocosphaera subtropica (strain ATCC 51142 / BH68)</name>
    <name type="common">Cyanothece sp. (strain ATCC 51142)</name>
    <dbReference type="NCBI Taxonomy" id="43989"/>
    <lineage>
        <taxon>Bacteria</taxon>
        <taxon>Bacillati</taxon>
        <taxon>Cyanobacteriota</taxon>
        <taxon>Cyanophyceae</taxon>
        <taxon>Oscillatoriophycideae</taxon>
        <taxon>Chroococcales</taxon>
        <taxon>Aphanothecaceae</taxon>
        <taxon>Crocosphaera</taxon>
        <taxon>Crocosphaera subtropica</taxon>
    </lineage>
</organism>
<evidence type="ECO:0000256" key="1">
    <source>
        <dbReference type="ARBA" id="ARBA00004496"/>
    </source>
</evidence>
<dbReference type="AlphaFoldDB" id="B1WSF2"/>
<keyword evidence="7" id="KW-1185">Reference proteome</keyword>
<dbReference type="eggNOG" id="COG0457">
    <property type="taxonomic scope" value="Bacteria"/>
</dbReference>
<dbReference type="InterPro" id="IPR051476">
    <property type="entry name" value="Bac_ResReg_Asp_Phosphatase"/>
</dbReference>
<dbReference type="KEGG" id="cyt:cce_2590"/>
<protein>
    <recommendedName>
        <fullName evidence="8">DUF481 domain-containing protein</fullName>
    </recommendedName>
</protein>
<proteinExistence type="inferred from homology"/>
<gene>
    <name evidence="6" type="ordered locus">cce_2590</name>
</gene>
<dbReference type="PANTHER" id="PTHR46630:SF1">
    <property type="entry name" value="TETRATRICOPEPTIDE REPEAT PROTEIN 29"/>
    <property type="match status" value="1"/>
</dbReference>
<dbReference type="InterPro" id="IPR011990">
    <property type="entry name" value="TPR-like_helical_dom_sf"/>
</dbReference>
<name>B1WSF2_CROS5</name>
<dbReference type="Pfam" id="PF04338">
    <property type="entry name" value="DUF481"/>
    <property type="match status" value="1"/>
</dbReference>
<evidence type="ECO:0000256" key="3">
    <source>
        <dbReference type="ARBA" id="ARBA00022737"/>
    </source>
</evidence>
<keyword evidence="2" id="KW-0963">Cytoplasm</keyword>
<dbReference type="Proteomes" id="UP000001203">
    <property type="component" value="Chromosome circular"/>
</dbReference>
<dbReference type="PANTHER" id="PTHR46630">
    <property type="entry name" value="TETRATRICOPEPTIDE REPEAT PROTEIN 29"/>
    <property type="match status" value="1"/>
</dbReference>
<evidence type="ECO:0000256" key="5">
    <source>
        <dbReference type="ARBA" id="ARBA00038253"/>
    </source>
</evidence>